<dbReference type="RefSeq" id="WP_317831810.1">
    <property type="nucleotide sequence ID" value="NZ_CP136920.1"/>
</dbReference>
<keyword evidence="7" id="KW-0998">Cell outer membrane</keyword>
<dbReference type="Pfam" id="PF02321">
    <property type="entry name" value="OEP"/>
    <property type="match status" value="2"/>
</dbReference>
<keyword evidence="6" id="KW-0472">Membrane</keyword>
<keyword evidence="8" id="KW-0175">Coiled coil</keyword>
<sequence length="528" mass="57652">MKTSLQNQSLTPHPGNNNLRRGASSYRALRHFLPLTLCLLLASCVNIDKEVASRPTELWKPPAKALKKPDGQLGEGTRTGTTTHTASALVGMGALSLPILVDIALENNPTTRTSWFAAKSVAAQYGDSLSDYYPSVTLNGTLTRERLKNQFLANSEFYRTFYGPSLDVTWLLFNFGEREALADAAREALYAANFDYNQTYQDVVLDVITAYFNLNAANATLEATEALLANSEATYEAARKKLKSGLGTKQDALRSLANVKSAEAQQQQDIANIEEARANLANVLGIQVGAYLEIVPPAEPPSFEGIDSDVSKMLAVALENRPAVLSAYASVREADANLDAARSALWPELSAGVTASNYISDSPGFSDIQDYEAFIALEWDLFDGFSNVYNIQSIRAQARQARQELKSQELEVVSQVWTYYFSFRSAIREVEATRAAVKAQREAYDAINIGYQTGINSLLDLLTAQQDLDTSQQDLVQSEAERSIAIANLAHAIGALPRVAQESAASVNAKAVAPETEEDFWQEYFGGP</sequence>
<dbReference type="Proteomes" id="UP001304300">
    <property type="component" value="Chromosome"/>
</dbReference>
<proteinExistence type="inferred from homology"/>
<feature type="region of interest" description="Disordered" evidence="9">
    <location>
        <begin position="1"/>
        <end position="21"/>
    </location>
</feature>
<evidence type="ECO:0000256" key="1">
    <source>
        <dbReference type="ARBA" id="ARBA00004442"/>
    </source>
</evidence>
<keyword evidence="4" id="KW-1134">Transmembrane beta strand</keyword>
<organism evidence="10 11">
    <name type="scientific">Rubellicoccus peritrichatus</name>
    <dbReference type="NCBI Taxonomy" id="3080537"/>
    <lineage>
        <taxon>Bacteria</taxon>
        <taxon>Pseudomonadati</taxon>
        <taxon>Verrucomicrobiota</taxon>
        <taxon>Opitutia</taxon>
        <taxon>Puniceicoccales</taxon>
        <taxon>Cerasicoccaceae</taxon>
        <taxon>Rubellicoccus</taxon>
    </lineage>
</organism>
<evidence type="ECO:0000313" key="11">
    <source>
        <dbReference type="Proteomes" id="UP001304300"/>
    </source>
</evidence>
<feature type="compositionally biased region" description="Polar residues" evidence="9">
    <location>
        <begin position="1"/>
        <end position="19"/>
    </location>
</feature>
<dbReference type="GO" id="GO:0009279">
    <property type="term" value="C:cell outer membrane"/>
    <property type="evidence" value="ECO:0007669"/>
    <property type="project" value="UniProtKB-SubCell"/>
</dbReference>
<feature type="region of interest" description="Disordered" evidence="9">
    <location>
        <begin position="60"/>
        <end position="81"/>
    </location>
</feature>
<keyword evidence="5" id="KW-0812">Transmembrane</keyword>
<evidence type="ECO:0000256" key="2">
    <source>
        <dbReference type="ARBA" id="ARBA00007613"/>
    </source>
</evidence>
<dbReference type="AlphaFoldDB" id="A0AAQ3QTV3"/>
<accession>A0AAQ3QTV3</accession>
<keyword evidence="3" id="KW-0813">Transport</keyword>
<evidence type="ECO:0000256" key="7">
    <source>
        <dbReference type="ARBA" id="ARBA00023237"/>
    </source>
</evidence>
<keyword evidence="11" id="KW-1185">Reference proteome</keyword>
<evidence type="ECO:0000256" key="8">
    <source>
        <dbReference type="SAM" id="Coils"/>
    </source>
</evidence>
<dbReference type="PIRSF" id="PIRSF001892">
    <property type="entry name" value="CyaE"/>
    <property type="match status" value="1"/>
</dbReference>
<dbReference type="GO" id="GO:0015288">
    <property type="term" value="F:porin activity"/>
    <property type="evidence" value="ECO:0007669"/>
    <property type="project" value="TreeGrafter"/>
</dbReference>
<dbReference type="PANTHER" id="PTHR30026">
    <property type="entry name" value="OUTER MEMBRANE PROTEIN TOLC"/>
    <property type="match status" value="1"/>
</dbReference>
<dbReference type="KEGG" id="puo:RZN69_14330"/>
<dbReference type="PANTHER" id="PTHR30026:SF21">
    <property type="entry name" value="SLR1270 PROTEIN"/>
    <property type="match status" value="1"/>
</dbReference>
<dbReference type="Gene3D" id="1.20.1600.10">
    <property type="entry name" value="Outer membrane efflux proteins (OEP)"/>
    <property type="match status" value="1"/>
</dbReference>
<name>A0AAQ3QTV3_9BACT</name>
<evidence type="ECO:0000256" key="4">
    <source>
        <dbReference type="ARBA" id="ARBA00022452"/>
    </source>
</evidence>
<feature type="compositionally biased region" description="Low complexity" evidence="9">
    <location>
        <begin position="71"/>
        <end position="81"/>
    </location>
</feature>
<reference evidence="10 11" key="1">
    <citation type="submission" date="2023-10" db="EMBL/GenBank/DDBJ databases">
        <title>Rubellicoccus peritrichatus gen. nov., sp. nov., isolated from an algae of coral reef tank.</title>
        <authorList>
            <person name="Luo J."/>
        </authorList>
    </citation>
    <scope>NUCLEOTIDE SEQUENCE [LARGE SCALE GENOMIC DNA]</scope>
    <source>
        <strain evidence="10 11">CR14</strain>
    </source>
</reference>
<dbReference type="SUPFAM" id="SSF56954">
    <property type="entry name" value="Outer membrane efflux proteins (OEP)"/>
    <property type="match status" value="1"/>
</dbReference>
<dbReference type="InterPro" id="IPR003423">
    <property type="entry name" value="OMP_efflux"/>
</dbReference>
<dbReference type="InterPro" id="IPR028351">
    <property type="entry name" value="CyaE"/>
</dbReference>
<gene>
    <name evidence="10" type="ORF">RZN69_14330</name>
</gene>
<dbReference type="InterPro" id="IPR051906">
    <property type="entry name" value="TolC-like"/>
</dbReference>
<evidence type="ECO:0000256" key="3">
    <source>
        <dbReference type="ARBA" id="ARBA00022448"/>
    </source>
</evidence>
<evidence type="ECO:0000256" key="6">
    <source>
        <dbReference type="ARBA" id="ARBA00023136"/>
    </source>
</evidence>
<dbReference type="EMBL" id="CP136920">
    <property type="protein sequence ID" value="WOO39798.1"/>
    <property type="molecule type" value="Genomic_DNA"/>
</dbReference>
<evidence type="ECO:0000313" key="10">
    <source>
        <dbReference type="EMBL" id="WOO39798.1"/>
    </source>
</evidence>
<feature type="coiled-coil region" evidence="8">
    <location>
        <begin position="214"/>
        <end position="279"/>
    </location>
</feature>
<evidence type="ECO:0000256" key="9">
    <source>
        <dbReference type="SAM" id="MobiDB-lite"/>
    </source>
</evidence>
<dbReference type="GO" id="GO:0015562">
    <property type="term" value="F:efflux transmembrane transporter activity"/>
    <property type="evidence" value="ECO:0007669"/>
    <property type="project" value="InterPro"/>
</dbReference>
<dbReference type="GO" id="GO:1990281">
    <property type="term" value="C:efflux pump complex"/>
    <property type="evidence" value="ECO:0007669"/>
    <property type="project" value="TreeGrafter"/>
</dbReference>
<protein>
    <submittedName>
        <fullName evidence="10">TolC family protein</fullName>
    </submittedName>
</protein>
<comment type="subcellular location">
    <subcellularLocation>
        <location evidence="1">Cell outer membrane</location>
    </subcellularLocation>
</comment>
<evidence type="ECO:0000256" key="5">
    <source>
        <dbReference type="ARBA" id="ARBA00022692"/>
    </source>
</evidence>
<comment type="similarity">
    <text evidence="2">Belongs to the outer membrane factor (OMF) (TC 1.B.17) family.</text>
</comment>